<accession>A0AAW9RXX1</accession>
<evidence type="ECO:0000313" key="2">
    <source>
        <dbReference type="Proteomes" id="UP001378188"/>
    </source>
</evidence>
<dbReference type="PANTHER" id="PTHR37953">
    <property type="entry name" value="UPF0127 PROTEIN MJ1496"/>
    <property type="match status" value="1"/>
</dbReference>
<organism evidence="1 2">
    <name type="scientific">Microbaculum marinum</name>
    <dbReference type="NCBI Taxonomy" id="1764581"/>
    <lineage>
        <taxon>Bacteria</taxon>
        <taxon>Pseudomonadati</taxon>
        <taxon>Pseudomonadota</taxon>
        <taxon>Alphaproteobacteria</taxon>
        <taxon>Hyphomicrobiales</taxon>
        <taxon>Tepidamorphaceae</taxon>
        <taxon>Microbaculum</taxon>
    </lineage>
</organism>
<dbReference type="Proteomes" id="UP001378188">
    <property type="component" value="Unassembled WGS sequence"/>
</dbReference>
<dbReference type="Pfam" id="PF02643">
    <property type="entry name" value="DUF192"/>
    <property type="match status" value="1"/>
</dbReference>
<dbReference type="PANTHER" id="PTHR37953:SF1">
    <property type="entry name" value="UPF0127 PROTEIN MJ1496"/>
    <property type="match status" value="1"/>
</dbReference>
<sequence>MSASLGAALNACRRAALVWVLSLAMVATLGAGARAAETEPLVVETDSGSHAFDVELAVTPSERGRGLMYRQSMADDAGMLFDFGVDDEATMWMQNTYIPLDMIFITADGTVHRIARDTTPFSTEIISSKGPVRAVLELNAGKAAEIGLKRGDTVRHRMFGNDG</sequence>
<reference evidence="1 2" key="1">
    <citation type="submission" date="2024-02" db="EMBL/GenBank/DDBJ databases">
        <title>Genome analysis and characterization of Microbaculum marinisediminis sp. nov., isolated from marine sediment.</title>
        <authorList>
            <person name="Du Z.-J."/>
            <person name="Ye Y.-Q."/>
            <person name="Zhang Z.-R."/>
            <person name="Yuan S.-M."/>
            <person name="Zhang X.-Y."/>
        </authorList>
    </citation>
    <scope>NUCLEOTIDE SEQUENCE [LARGE SCALE GENOMIC DNA]</scope>
    <source>
        <strain evidence="1 2">SDUM1044001</strain>
    </source>
</reference>
<dbReference type="RefSeq" id="WP_340331474.1">
    <property type="nucleotide sequence ID" value="NZ_JAZHOF010000008.1"/>
</dbReference>
<name>A0AAW9RXX1_9HYPH</name>
<dbReference type="InterPro" id="IPR038695">
    <property type="entry name" value="Saro_0823-like_sf"/>
</dbReference>
<gene>
    <name evidence="1" type="ORF">V3328_19980</name>
</gene>
<dbReference type="Gene3D" id="2.60.120.1140">
    <property type="entry name" value="Protein of unknown function DUF192"/>
    <property type="match status" value="1"/>
</dbReference>
<protein>
    <submittedName>
        <fullName evidence="1">DUF192 domain-containing protein</fullName>
    </submittedName>
</protein>
<dbReference type="InterPro" id="IPR003795">
    <property type="entry name" value="DUF192"/>
</dbReference>
<comment type="caution">
    <text evidence="1">The sequence shown here is derived from an EMBL/GenBank/DDBJ whole genome shotgun (WGS) entry which is preliminary data.</text>
</comment>
<proteinExistence type="predicted"/>
<dbReference type="EMBL" id="JAZHOF010000008">
    <property type="protein sequence ID" value="MEJ8573780.1"/>
    <property type="molecule type" value="Genomic_DNA"/>
</dbReference>
<dbReference type="AlphaFoldDB" id="A0AAW9RXX1"/>
<keyword evidence="2" id="KW-1185">Reference proteome</keyword>
<evidence type="ECO:0000313" key="1">
    <source>
        <dbReference type="EMBL" id="MEJ8573780.1"/>
    </source>
</evidence>